<name>A0ACC0W5W7_9STRA</name>
<gene>
    <name evidence="1" type="ORF">PsorP6_005364</name>
</gene>
<protein>
    <submittedName>
        <fullName evidence="1">Uncharacterized protein</fullName>
    </submittedName>
</protein>
<dbReference type="Proteomes" id="UP001163321">
    <property type="component" value="Chromosome 4"/>
</dbReference>
<sequence>MVYKNEIKAEWKLDLSEVRLDKVVGSGLSGSTYSAWWRGTHVAAKVVDSSANNQAIGEELLNEFHREVAVVTKLRHPNIA</sequence>
<keyword evidence="2" id="KW-1185">Reference proteome</keyword>
<proteinExistence type="predicted"/>
<evidence type="ECO:0000313" key="2">
    <source>
        <dbReference type="Proteomes" id="UP001163321"/>
    </source>
</evidence>
<accession>A0ACC0W5W7</accession>
<dbReference type="EMBL" id="CM047583">
    <property type="protein sequence ID" value="KAI9914025.1"/>
    <property type="molecule type" value="Genomic_DNA"/>
</dbReference>
<reference evidence="1 2" key="1">
    <citation type="journal article" date="2022" name="bioRxiv">
        <title>The genome of the oomycete Peronosclerospora sorghi, a cosmopolitan pathogen of maize and sorghum, is inflated with dispersed pseudogenes.</title>
        <authorList>
            <person name="Fletcher K."/>
            <person name="Martin F."/>
            <person name="Isakeit T."/>
            <person name="Cavanaugh K."/>
            <person name="Magill C."/>
            <person name="Michelmore R."/>
        </authorList>
    </citation>
    <scope>NUCLEOTIDE SEQUENCE [LARGE SCALE GENOMIC DNA]</scope>
    <source>
        <strain evidence="1">P6</strain>
    </source>
</reference>
<evidence type="ECO:0000313" key="1">
    <source>
        <dbReference type="EMBL" id="KAI9914025.1"/>
    </source>
</evidence>
<organism evidence="1 2">
    <name type="scientific">Peronosclerospora sorghi</name>
    <dbReference type="NCBI Taxonomy" id="230839"/>
    <lineage>
        <taxon>Eukaryota</taxon>
        <taxon>Sar</taxon>
        <taxon>Stramenopiles</taxon>
        <taxon>Oomycota</taxon>
        <taxon>Peronosporomycetes</taxon>
        <taxon>Peronosporales</taxon>
        <taxon>Peronosporaceae</taxon>
        <taxon>Peronosclerospora</taxon>
    </lineage>
</organism>
<comment type="caution">
    <text evidence="1">The sequence shown here is derived from an EMBL/GenBank/DDBJ whole genome shotgun (WGS) entry which is preliminary data.</text>
</comment>